<dbReference type="AlphaFoldDB" id="A0A8J2K745"/>
<comment type="caution">
    <text evidence="2">The sequence shown here is derived from an EMBL/GenBank/DDBJ whole genome shotgun (WGS) entry which is preliminary data.</text>
</comment>
<organism evidence="2 3">
    <name type="scientific">Allacma fusca</name>
    <dbReference type="NCBI Taxonomy" id="39272"/>
    <lineage>
        <taxon>Eukaryota</taxon>
        <taxon>Metazoa</taxon>
        <taxon>Ecdysozoa</taxon>
        <taxon>Arthropoda</taxon>
        <taxon>Hexapoda</taxon>
        <taxon>Collembola</taxon>
        <taxon>Symphypleona</taxon>
        <taxon>Sminthuridae</taxon>
        <taxon>Allacma</taxon>
    </lineage>
</organism>
<sequence>MRYFLLFIGLALVQGSAIPSTESEKGHLKGTVSGDKTTVELVSRDTPAAVIETILLELPALVVKRPLKLKEKEGDSESDSLRAEFVSQGLGGQSVLEVGPYGNYQQVSQGLNGQSILTGYRTLLVKDKLTTSNVNQKTLNKSGPELRWGVSQGLGGQGISTPGFGYGDRLVSQGPGGQVVSGPGYGYGNRLVSQGASGQNVYGPSYRTVLVKEKPLEQKGAVNSEEELRYGLVSQGPGGQTISGPGPYGYGGFVSQGPGGQVISPGYGYGGLVSQGASGQNIYRPTYRTVLVEDKPLEQTGVDKELRYGLVNQGPGGQNILSGGPSPYGYPNYVSQGPQGQSIYSPYGYGYPSGVVNQGPGGQSVYGPYGGYVGQSGQGQSIGSSLYRLLVKEKPVSVETKKQERQLIQTYGPYGGASLTTQGPGGQYIATGYPAGGGAFVGQNSGGQGISVYRTLLKDKTSVLDALNVDTGSLKGEKNTARYFVNQGQSGQTIGGGYGYPSYVNQGGQGQSVLGYRSEPAEDTEENRAFIIPEGLAFETVPVAVVF</sequence>
<proteinExistence type="predicted"/>
<reference evidence="2" key="1">
    <citation type="submission" date="2021-06" db="EMBL/GenBank/DDBJ databases">
        <authorList>
            <person name="Hodson N. C."/>
            <person name="Mongue J. A."/>
            <person name="Jaron S. K."/>
        </authorList>
    </citation>
    <scope>NUCLEOTIDE SEQUENCE</scope>
</reference>
<evidence type="ECO:0000313" key="3">
    <source>
        <dbReference type="Proteomes" id="UP000708208"/>
    </source>
</evidence>
<keyword evidence="1" id="KW-0732">Signal</keyword>
<keyword evidence="3" id="KW-1185">Reference proteome</keyword>
<dbReference type="Proteomes" id="UP000708208">
    <property type="component" value="Unassembled WGS sequence"/>
</dbReference>
<feature type="signal peptide" evidence="1">
    <location>
        <begin position="1"/>
        <end position="15"/>
    </location>
</feature>
<gene>
    <name evidence="2" type="ORF">AFUS01_LOCUS22422</name>
</gene>
<protein>
    <submittedName>
        <fullName evidence="2">Uncharacterized protein</fullName>
    </submittedName>
</protein>
<accession>A0A8J2K745</accession>
<evidence type="ECO:0000313" key="2">
    <source>
        <dbReference type="EMBL" id="CAG7734010.1"/>
    </source>
</evidence>
<evidence type="ECO:0000256" key="1">
    <source>
        <dbReference type="SAM" id="SignalP"/>
    </source>
</evidence>
<name>A0A8J2K745_9HEXA</name>
<feature type="chain" id="PRO_5035205602" evidence="1">
    <location>
        <begin position="16"/>
        <end position="547"/>
    </location>
</feature>
<dbReference type="EMBL" id="CAJVCH010260946">
    <property type="protein sequence ID" value="CAG7734010.1"/>
    <property type="molecule type" value="Genomic_DNA"/>
</dbReference>